<accession>A0A1T5K189</accession>
<dbReference type="InterPro" id="IPR050336">
    <property type="entry name" value="Chromosome_partition/occlusion"/>
</dbReference>
<dbReference type="InterPro" id="IPR036086">
    <property type="entry name" value="ParB/Sulfiredoxin_sf"/>
</dbReference>
<dbReference type="PANTHER" id="PTHR33375:SF1">
    <property type="entry name" value="CHROMOSOME-PARTITIONING PROTEIN PARB-RELATED"/>
    <property type="match status" value="1"/>
</dbReference>
<keyword evidence="4" id="KW-1185">Reference proteome</keyword>
<feature type="domain" description="ParB-like N-terminal" evidence="2">
    <location>
        <begin position="3"/>
        <end position="93"/>
    </location>
</feature>
<dbReference type="Proteomes" id="UP000190341">
    <property type="component" value="Unassembled WGS sequence"/>
</dbReference>
<dbReference type="STRING" id="428993.SAMN06296058_1283"/>
<comment type="similarity">
    <text evidence="1">Belongs to the ParB family.</text>
</comment>
<dbReference type="InterPro" id="IPR003115">
    <property type="entry name" value="ParB_N"/>
</dbReference>
<dbReference type="GO" id="GO:0005694">
    <property type="term" value="C:chromosome"/>
    <property type="evidence" value="ECO:0007669"/>
    <property type="project" value="TreeGrafter"/>
</dbReference>
<dbReference type="SMART" id="SM00470">
    <property type="entry name" value="ParB"/>
    <property type="match status" value="1"/>
</dbReference>
<dbReference type="GO" id="GO:0003677">
    <property type="term" value="F:DNA binding"/>
    <property type="evidence" value="ECO:0007669"/>
    <property type="project" value="InterPro"/>
</dbReference>
<dbReference type="AlphaFoldDB" id="A0A1T5K189"/>
<dbReference type="NCBIfam" id="TIGR00180">
    <property type="entry name" value="parB_part"/>
    <property type="match status" value="1"/>
</dbReference>
<gene>
    <name evidence="3" type="ORF">SAMN06296058_1283</name>
</gene>
<dbReference type="RefSeq" id="WP_079723597.1">
    <property type="nucleotide sequence ID" value="NZ_BMCL01000002.1"/>
</dbReference>
<dbReference type="GO" id="GO:0007059">
    <property type="term" value="P:chromosome segregation"/>
    <property type="evidence" value="ECO:0007669"/>
    <property type="project" value="TreeGrafter"/>
</dbReference>
<evidence type="ECO:0000313" key="4">
    <source>
        <dbReference type="Proteomes" id="UP000190341"/>
    </source>
</evidence>
<dbReference type="EMBL" id="FUZV01000001">
    <property type="protein sequence ID" value="SKC57552.1"/>
    <property type="molecule type" value="Genomic_DNA"/>
</dbReference>
<evidence type="ECO:0000256" key="1">
    <source>
        <dbReference type="ARBA" id="ARBA00006295"/>
    </source>
</evidence>
<evidence type="ECO:0000259" key="2">
    <source>
        <dbReference type="SMART" id="SM00470"/>
    </source>
</evidence>
<name>A0A1T5K189_9GAMM</name>
<dbReference type="Gene3D" id="3.90.1530.30">
    <property type="match status" value="1"/>
</dbReference>
<sequence length="284" mass="31882">MSLRVPISDVRPDAKQPRTYFRESALKALATSIQKTGQRQPITVRALRAGAKVPYEIIDGERRWRACKLAGITTIRVDVEDRDLARHVDQHLLSLASNFMREGHTHMEISAGVHYQVEAGVEAGLSRGQAIKELGDSIGKSDAWVYQYLQLQQLCAELQERMHPDMDDEKRLRFTEAIILAPLAKEQQKAIYRALLRYPPGARAQHAKRLVAKATDSPVQRRATDVKVSTSRFVARVTAEIERVLDFKQSDFRAALSAVPAPDRRALRESVALLLAAIDRAART</sequence>
<reference evidence="3 4" key="1">
    <citation type="submission" date="2017-02" db="EMBL/GenBank/DDBJ databases">
        <authorList>
            <person name="Peterson S.W."/>
        </authorList>
    </citation>
    <scope>NUCLEOTIDE SEQUENCE [LARGE SCALE GENOMIC DNA]</scope>
    <source>
        <strain evidence="3 4">P15</strain>
    </source>
</reference>
<proteinExistence type="inferred from homology"/>
<dbReference type="OrthoDB" id="9802051at2"/>
<protein>
    <submittedName>
        <fullName evidence="3">ParB/RepB/Spo0J family partition protein</fullName>
    </submittedName>
</protein>
<dbReference type="PANTHER" id="PTHR33375">
    <property type="entry name" value="CHROMOSOME-PARTITIONING PROTEIN PARB-RELATED"/>
    <property type="match status" value="1"/>
</dbReference>
<dbReference type="Gene3D" id="1.10.10.2830">
    <property type="match status" value="1"/>
</dbReference>
<dbReference type="InterPro" id="IPR004437">
    <property type="entry name" value="ParB/RepB/Spo0J"/>
</dbReference>
<evidence type="ECO:0000313" key="3">
    <source>
        <dbReference type="EMBL" id="SKC57552.1"/>
    </source>
</evidence>
<organism evidence="3 4">
    <name type="scientific">Pseudoxanthomonas indica</name>
    <dbReference type="NCBI Taxonomy" id="428993"/>
    <lineage>
        <taxon>Bacteria</taxon>
        <taxon>Pseudomonadati</taxon>
        <taxon>Pseudomonadota</taxon>
        <taxon>Gammaproteobacteria</taxon>
        <taxon>Lysobacterales</taxon>
        <taxon>Lysobacteraceae</taxon>
        <taxon>Pseudoxanthomonas</taxon>
    </lineage>
</organism>
<dbReference type="Pfam" id="PF02195">
    <property type="entry name" value="ParB_N"/>
    <property type="match status" value="1"/>
</dbReference>
<dbReference type="SUPFAM" id="SSF110849">
    <property type="entry name" value="ParB/Sulfiredoxin"/>
    <property type="match status" value="1"/>
</dbReference>